<protein>
    <recommendedName>
        <fullName evidence="4">WxL domain-containing protein</fullName>
    </recommendedName>
</protein>
<gene>
    <name evidence="2" type="ORF">A5802_000936</name>
</gene>
<name>A0A242KZA6_ENTMU</name>
<evidence type="ECO:0000313" key="2">
    <source>
        <dbReference type="EMBL" id="OTP27201.1"/>
    </source>
</evidence>
<comment type="caution">
    <text evidence="2">The sequence shown here is derived from an EMBL/GenBank/DDBJ whole genome shotgun (WGS) entry which is preliminary data.</text>
</comment>
<dbReference type="AlphaFoldDB" id="A0A242KZA6"/>
<dbReference type="RefSeq" id="WP_086334631.1">
    <property type="nucleotide sequence ID" value="NZ_NGMS01000001.1"/>
</dbReference>
<evidence type="ECO:0000313" key="3">
    <source>
        <dbReference type="Proteomes" id="UP000195024"/>
    </source>
</evidence>
<evidence type="ECO:0000256" key="1">
    <source>
        <dbReference type="SAM" id="SignalP"/>
    </source>
</evidence>
<proteinExistence type="predicted"/>
<feature type="chain" id="PRO_5038706251" description="WxL domain-containing protein" evidence="1">
    <location>
        <begin position="25"/>
        <end position="187"/>
    </location>
</feature>
<feature type="signal peptide" evidence="1">
    <location>
        <begin position="1"/>
        <end position="24"/>
    </location>
</feature>
<accession>A0A242KZA6</accession>
<keyword evidence="1" id="KW-0732">Signal</keyword>
<evidence type="ECO:0008006" key="4">
    <source>
        <dbReference type="Google" id="ProtNLM"/>
    </source>
</evidence>
<dbReference type="EMBL" id="NGMS01000001">
    <property type="protein sequence ID" value="OTP27201.1"/>
    <property type="molecule type" value="Genomic_DNA"/>
</dbReference>
<sequence>MKRATKLVLSILTITGVCISGVTASASPVQTIDGREGATSGDITIKGIIGEFDNTKPGPNPENLDQWINVTLPTTAIFRTTEESEHKKITSPAYHVTNHSALSVRASVSNVTEVKEMSEVDRLTINTIELFNKGVSTVTATPLFTLSGNEGNHTVGNFQFSGDATPRNASVESNPSFKLVLNFAVEE</sequence>
<organism evidence="2 3">
    <name type="scientific">Enterococcus mundtii</name>
    <dbReference type="NCBI Taxonomy" id="53346"/>
    <lineage>
        <taxon>Bacteria</taxon>
        <taxon>Bacillati</taxon>
        <taxon>Bacillota</taxon>
        <taxon>Bacilli</taxon>
        <taxon>Lactobacillales</taxon>
        <taxon>Enterococcaceae</taxon>
        <taxon>Enterococcus</taxon>
    </lineage>
</organism>
<reference evidence="2 3" key="1">
    <citation type="submission" date="2017-05" db="EMBL/GenBank/DDBJ databases">
        <title>The Genome Sequence of Enterococcus mundtii 6B1_DIV0119.</title>
        <authorList>
            <consortium name="The Broad Institute Genomics Platform"/>
            <consortium name="The Broad Institute Genomic Center for Infectious Diseases"/>
            <person name="Earl A."/>
            <person name="Manson A."/>
            <person name="Schwartman J."/>
            <person name="Gilmore M."/>
            <person name="Abouelleil A."/>
            <person name="Cao P."/>
            <person name="Chapman S."/>
            <person name="Cusick C."/>
            <person name="Shea T."/>
            <person name="Young S."/>
            <person name="Neafsey D."/>
            <person name="Nusbaum C."/>
            <person name="Birren B."/>
        </authorList>
    </citation>
    <scope>NUCLEOTIDE SEQUENCE [LARGE SCALE GENOMIC DNA]</scope>
    <source>
        <strain evidence="2 3">6B1_DIV0119</strain>
    </source>
</reference>
<dbReference type="Proteomes" id="UP000195024">
    <property type="component" value="Unassembled WGS sequence"/>
</dbReference>